<proteinExistence type="inferred from homology"/>
<dbReference type="GO" id="GO:0016042">
    <property type="term" value="P:lipid catabolic process"/>
    <property type="evidence" value="ECO:0007669"/>
    <property type="project" value="UniProtKB-KW"/>
</dbReference>
<gene>
    <name evidence="10" type="ORF">GIB67_042856</name>
</gene>
<keyword evidence="3" id="KW-0150">Chloroplast</keyword>
<keyword evidence="8" id="KW-0443">Lipid metabolism</keyword>
<dbReference type="InterPro" id="IPR029058">
    <property type="entry name" value="AB_hydrolase_fold"/>
</dbReference>
<evidence type="ECO:0000256" key="7">
    <source>
        <dbReference type="ARBA" id="ARBA00022963"/>
    </source>
</evidence>
<dbReference type="SUPFAM" id="SSF53474">
    <property type="entry name" value="alpha/beta-Hydrolases"/>
    <property type="match status" value="1"/>
</dbReference>
<name>A0A7J7NS84_9MAGN</name>
<evidence type="ECO:0000256" key="2">
    <source>
        <dbReference type="ARBA" id="ARBA00010701"/>
    </source>
</evidence>
<evidence type="ECO:0000313" key="10">
    <source>
        <dbReference type="EMBL" id="KAF6170051.1"/>
    </source>
</evidence>
<dbReference type="Pfam" id="PF01764">
    <property type="entry name" value="Lipase_3"/>
    <property type="match status" value="1"/>
</dbReference>
<dbReference type="PANTHER" id="PTHR31403:SF4">
    <property type="entry name" value="PHOSPHOLIPASE A1-IALPHA2, CHLOROPLASTIC"/>
    <property type="match status" value="1"/>
</dbReference>
<feature type="domain" description="Fungal lipase-type" evidence="9">
    <location>
        <begin position="178"/>
        <end position="336"/>
    </location>
</feature>
<evidence type="ECO:0000259" key="9">
    <source>
        <dbReference type="Pfam" id="PF01764"/>
    </source>
</evidence>
<organism evidence="10 11">
    <name type="scientific">Kingdonia uniflora</name>
    <dbReference type="NCBI Taxonomy" id="39325"/>
    <lineage>
        <taxon>Eukaryota</taxon>
        <taxon>Viridiplantae</taxon>
        <taxon>Streptophyta</taxon>
        <taxon>Embryophyta</taxon>
        <taxon>Tracheophyta</taxon>
        <taxon>Spermatophyta</taxon>
        <taxon>Magnoliopsida</taxon>
        <taxon>Ranunculales</taxon>
        <taxon>Circaeasteraceae</taxon>
        <taxon>Kingdonia</taxon>
    </lineage>
</organism>
<dbReference type="Proteomes" id="UP000541444">
    <property type="component" value="Unassembled WGS sequence"/>
</dbReference>
<keyword evidence="7" id="KW-0442">Lipid degradation</keyword>
<evidence type="ECO:0000256" key="5">
    <source>
        <dbReference type="ARBA" id="ARBA00022801"/>
    </source>
</evidence>
<dbReference type="CDD" id="cd00519">
    <property type="entry name" value="Lipase_3"/>
    <property type="match status" value="1"/>
</dbReference>
<keyword evidence="5" id="KW-0378">Hydrolase</keyword>
<evidence type="ECO:0000256" key="6">
    <source>
        <dbReference type="ARBA" id="ARBA00022946"/>
    </source>
</evidence>
<dbReference type="OrthoDB" id="426718at2759"/>
<dbReference type="AlphaFoldDB" id="A0A7J7NS84"/>
<sequence>MASTSFTLKPNACLISFSRNARLPKSMGTCSFGHITTLPKSMCINTSTNIWVVHAVETCLAKMWREIQGFNNWDDLIEPLHPLLREEIIRYGEFVTACYKVLDFNPTSSRYLNTKYGKRNMLRRVGMEGCGYEVTKYIYATPNIKILNQADTCTSRWVGFVAVSTDEEVKRIGRRDVVVTFRGTVTAPEWVANFMSSLTPAMLDPNRNVHNVMVESGFLSMYTSCDSTSKFNVGSCRDQLISEISRLVNMFKGEEMSITLVGHSMGSSIALLFAYDIAELGLNIVDMRKGRSLQVTVYSFGGPRVGNTQFKERCEELGIKVLRIVNVKDPVTKLPAGLYSWSCYVHVGVELALDFFKMENPADVHDIETYIKYTRCFGSACDRSDWADFLDNVGQTAKNIRNLVQSLRKNMFLR</sequence>
<dbReference type="EMBL" id="JACGCM010000620">
    <property type="protein sequence ID" value="KAF6170051.1"/>
    <property type="molecule type" value="Genomic_DNA"/>
</dbReference>
<accession>A0A7J7NS84</accession>
<dbReference type="PANTHER" id="PTHR31403">
    <property type="entry name" value="PHOSPHOLIPASE A1-IBETA2, CHLOROPLASTIC"/>
    <property type="match status" value="1"/>
</dbReference>
<evidence type="ECO:0000256" key="1">
    <source>
        <dbReference type="ARBA" id="ARBA00004229"/>
    </source>
</evidence>
<comment type="caution">
    <text evidence="10">The sequence shown here is derived from an EMBL/GenBank/DDBJ whole genome shotgun (WGS) entry which is preliminary data.</text>
</comment>
<dbReference type="InterPro" id="IPR002921">
    <property type="entry name" value="Fungal_lipase-type"/>
</dbReference>
<evidence type="ECO:0000256" key="8">
    <source>
        <dbReference type="ARBA" id="ARBA00023098"/>
    </source>
</evidence>
<reference evidence="10 11" key="1">
    <citation type="journal article" date="2020" name="IScience">
        <title>Genome Sequencing of the Endangered Kingdonia uniflora (Circaeasteraceae, Ranunculales) Reveals Potential Mechanisms of Evolutionary Specialization.</title>
        <authorList>
            <person name="Sun Y."/>
            <person name="Deng T."/>
            <person name="Zhang A."/>
            <person name="Moore M.J."/>
            <person name="Landis J.B."/>
            <person name="Lin N."/>
            <person name="Zhang H."/>
            <person name="Zhang X."/>
            <person name="Huang J."/>
            <person name="Zhang X."/>
            <person name="Sun H."/>
            <person name="Wang H."/>
        </authorList>
    </citation>
    <scope>NUCLEOTIDE SEQUENCE [LARGE SCALE GENOMIC DNA]</scope>
    <source>
        <strain evidence="10">TB1705</strain>
        <tissue evidence="10">Leaf</tissue>
    </source>
</reference>
<dbReference type="Gene3D" id="3.40.50.1820">
    <property type="entry name" value="alpha/beta hydrolase"/>
    <property type="match status" value="1"/>
</dbReference>
<keyword evidence="6" id="KW-0809">Transit peptide</keyword>
<evidence type="ECO:0000256" key="3">
    <source>
        <dbReference type="ARBA" id="ARBA00022528"/>
    </source>
</evidence>
<evidence type="ECO:0000313" key="11">
    <source>
        <dbReference type="Proteomes" id="UP000541444"/>
    </source>
</evidence>
<dbReference type="GO" id="GO:0008970">
    <property type="term" value="F:phospholipase A1 activity"/>
    <property type="evidence" value="ECO:0007669"/>
    <property type="project" value="TreeGrafter"/>
</dbReference>
<keyword evidence="11" id="KW-1185">Reference proteome</keyword>
<comment type="similarity">
    <text evidence="2">Belongs to the AB hydrolase superfamily. Lipase family.</text>
</comment>
<dbReference type="GO" id="GO:0009507">
    <property type="term" value="C:chloroplast"/>
    <property type="evidence" value="ECO:0007669"/>
    <property type="project" value="UniProtKB-SubCell"/>
</dbReference>
<comment type="subcellular location">
    <subcellularLocation>
        <location evidence="1">Plastid</location>
        <location evidence="1">Chloroplast</location>
    </subcellularLocation>
</comment>
<evidence type="ECO:0000256" key="4">
    <source>
        <dbReference type="ARBA" id="ARBA00022640"/>
    </source>
</evidence>
<keyword evidence="4" id="KW-0934">Plastid</keyword>
<protein>
    <recommendedName>
        <fullName evidence="9">Fungal lipase-type domain-containing protein</fullName>
    </recommendedName>
</protein>